<evidence type="ECO:0000313" key="5">
    <source>
        <dbReference type="Proteomes" id="UP001227386"/>
    </source>
</evidence>
<dbReference type="PROSITE" id="PS51257">
    <property type="entry name" value="PROKAR_LIPOPROTEIN"/>
    <property type="match status" value="1"/>
</dbReference>
<dbReference type="OrthoDB" id="6889680at2"/>
<reference evidence="2" key="3">
    <citation type="submission" date="2019-01" db="EMBL/GenBank/DDBJ databases">
        <authorList>
            <person name="Zhang L."/>
        </authorList>
    </citation>
    <scope>NUCLEOTIDE SEQUENCE</scope>
    <source>
        <strain evidence="2">11K1</strain>
    </source>
</reference>
<feature type="chain" id="PRO_5020504415" description="Lipoprotein" evidence="1">
    <location>
        <begin position="27"/>
        <end position="153"/>
    </location>
</feature>
<organism evidence="2 4">
    <name type="scientific">Pseudomonas viciae</name>
    <dbReference type="NCBI Taxonomy" id="2505979"/>
    <lineage>
        <taxon>Bacteria</taxon>
        <taxon>Pseudomonadati</taxon>
        <taxon>Pseudomonadota</taxon>
        <taxon>Gammaproteobacteria</taxon>
        <taxon>Pseudomonadales</taxon>
        <taxon>Pseudomonadaceae</taxon>
        <taxon>Pseudomonas</taxon>
    </lineage>
</organism>
<evidence type="ECO:0000256" key="1">
    <source>
        <dbReference type="SAM" id="SignalP"/>
    </source>
</evidence>
<gene>
    <name evidence="2" type="ORF">EPZ47_24745</name>
    <name evidence="3" type="ORF">QCD61_23035</name>
</gene>
<dbReference type="AlphaFoldDB" id="A0A4P7PML1"/>
<reference evidence="2 4" key="2">
    <citation type="journal article" date="2019" name="Front. Microbiol.">
        <title>In silico and Genetic Analyses of Cyclic Lipopeptide Synthetic Gene Clusters in Pseudomonas sp. 11K1.</title>
        <authorList>
            <person name="Zhao H."/>
            <person name="Liu Y.P."/>
            <person name="Zhang L.Q."/>
        </authorList>
    </citation>
    <scope>NUCLEOTIDE SEQUENCE [LARGE SCALE GENOMIC DNA]</scope>
    <source>
        <strain evidence="2 4">11K1</strain>
    </source>
</reference>
<reference evidence="3" key="4">
    <citation type="submission" date="2023-04" db="EMBL/GenBank/DDBJ databases">
        <authorList>
            <person name="Charles T.C."/>
            <person name="Cheng J."/>
            <person name="Lynch M."/>
            <person name="Van Dyk A."/>
        </authorList>
    </citation>
    <scope>NUCLEOTIDE SEQUENCE</scope>
    <source>
        <strain evidence="3">YsS1</strain>
    </source>
</reference>
<dbReference type="RefSeq" id="WP_135847124.1">
    <property type="nucleotide sequence ID" value="NZ_CP035088.1"/>
</dbReference>
<name>A0A4P7PML1_9PSED</name>
<keyword evidence="1" id="KW-0732">Signal</keyword>
<dbReference type="Proteomes" id="UP000296468">
    <property type="component" value="Chromosome"/>
</dbReference>
<protein>
    <recommendedName>
        <fullName evidence="6">Lipoprotein</fullName>
    </recommendedName>
</protein>
<proteinExistence type="predicted"/>
<sequence length="153" mass="16804">MEDKNTYIAGALLALVGCLASSISNAFDEIVNVEIFNATSAVIVPGRDFTWSQAPENAGHGFFVGPGESQELTYYLPQSRAERESFTYTQGNRACHFSFGHIAKAPVSDGQTMPYRRWAEAKPAGSCVAELLEVEDDDDYVRHGGTRIKFSMK</sequence>
<evidence type="ECO:0000313" key="2">
    <source>
        <dbReference type="EMBL" id="QBZ91772.1"/>
    </source>
</evidence>
<dbReference type="KEGG" id="pvk:EPZ47_24745"/>
<evidence type="ECO:0008006" key="6">
    <source>
        <dbReference type="Google" id="ProtNLM"/>
    </source>
</evidence>
<dbReference type="Proteomes" id="UP001227386">
    <property type="component" value="Chromosome"/>
</dbReference>
<keyword evidence="5" id="KW-1185">Reference proteome</keyword>
<evidence type="ECO:0000313" key="4">
    <source>
        <dbReference type="Proteomes" id="UP000296468"/>
    </source>
</evidence>
<dbReference type="EMBL" id="CP035088">
    <property type="protein sequence ID" value="QBZ91772.1"/>
    <property type="molecule type" value="Genomic_DNA"/>
</dbReference>
<evidence type="ECO:0000313" key="3">
    <source>
        <dbReference type="EMBL" id="WGO92539.1"/>
    </source>
</evidence>
<reference evidence="3 5" key="1">
    <citation type="journal article" date="2012" name="Appl. Soil Ecol.">
        <title>Isolation and characterization of new plant growth-promoting bacterial endophytes.</title>
        <authorList>
            <person name="Rashid S."/>
            <person name="Charles T.C."/>
            <person name="Glick B.R."/>
        </authorList>
    </citation>
    <scope>NUCLEOTIDE SEQUENCE [LARGE SCALE GENOMIC DNA]</scope>
    <source>
        <strain evidence="3 5">YsS1</strain>
    </source>
</reference>
<accession>A0A4P7PML1</accession>
<dbReference type="EMBL" id="CP123771">
    <property type="protein sequence ID" value="WGO92539.1"/>
    <property type="molecule type" value="Genomic_DNA"/>
</dbReference>
<feature type="signal peptide" evidence="1">
    <location>
        <begin position="1"/>
        <end position="26"/>
    </location>
</feature>